<dbReference type="InterPro" id="IPR035979">
    <property type="entry name" value="RBD_domain_sf"/>
</dbReference>
<dbReference type="PANTHER" id="PTHR12999:SF7">
    <property type="entry name" value="TRANSCRIPTION INITIATION FACTOR TFIID SUBUNIT 15B"/>
    <property type="match status" value="1"/>
</dbReference>
<protein>
    <submittedName>
        <fullName evidence="2">Uncharacterized protein</fullName>
    </submittedName>
</protein>
<dbReference type="SUPFAM" id="SSF54928">
    <property type="entry name" value="RNA-binding domain, RBD"/>
    <property type="match status" value="2"/>
</dbReference>
<dbReference type="PANTHER" id="PTHR12999">
    <property type="entry name" value="ZINC FINGER RAN-BINDING DOMAIN-CONTAINING PROTEIN 2 ZRANB2-RELATED"/>
    <property type="match status" value="1"/>
</dbReference>
<keyword evidence="1" id="KW-0472">Membrane</keyword>
<dbReference type="Proteomes" id="UP000326396">
    <property type="component" value="Linkage Group LG6"/>
</dbReference>
<keyword evidence="3" id="KW-1185">Reference proteome</keyword>
<name>A0A5N6MCW4_9ASTR</name>
<dbReference type="InterPro" id="IPR012677">
    <property type="entry name" value="Nucleotide-bd_a/b_plait_sf"/>
</dbReference>
<dbReference type="AlphaFoldDB" id="A0A5N6MCW4"/>
<evidence type="ECO:0000256" key="1">
    <source>
        <dbReference type="SAM" id="Phobius"/>
    </source>
</evidence>
<sequence>MISEAVEEVVMGGSSSRFVKLTSTFFNSICKSEEDKEVAMRGIKVTLDYIGKEVLVCNCWCHKRNENEVGRIKQRQGYKDQWPYNIKIYTDEKGNNKGDAALVHEDPCAAYLLPDFTLILMSGHKIFLEMAKKPAPRAEPSAYGHLFKNLFKCSDFLKVLLTFVLITADGGTQSPQCSCFPLNFPLDVTVDGSKSTAVEAVAMGRSSRFLMMTIATFFNSIRKSAVEEVAMRGSLRLCAERPQISVGMAEKAAPRGSLLHMDMVGSCVLYVLSYILGAVEEVAMGGWIIKFFNDDIGDILQLHPIKQRQGYKDYRPYNINVYTDEKGNNNGDAALVYEDPSAAHSAGKFYNNYEPRGHKISVGMAEKPAPKAQPSAYGQGVGMAEKTTPRAQPSAYGHGHYIGVGKCSANDLFNRMPFIATVRVFSMFLFYILEAVEAVAMGRSSRFLMMTIATFFNSIRKSVVMLVILCLINVVLVNLPWGDNSGNNKGVAALVYEDPSAAHSAGRFYNYYELRGHKISVGMAEKPAPKAQPSAYGQGFLCSLCSCFIFWKLLKKLRWVDHQGNNKGVAGLVYEDPSAAHSAGKSEFDYEPRGHKISIGMVEKPAPKAQPSAYGQGFTLWFMVAYKYYCSLSDYEPRGHEISVGMAEKPAPKAQPSAYGQGFTLWFMVAYKYYCSLSDYELRGHQISVGMAEKPAPKAQPSAYGQGFLCSLCSCFIFWKLLKKLRWVDHQDYELRGHKISVGMAEKTTPRAQTFCIWTWLLKQLPWVDHQGFNDDNCDILQLHP</sequence>
<keyword evidence="1" id="KW-1133">Transmembrane helix</keyword>
<evidence type="ECO:0000313" key="3">
    <source>
        <dbReference type="Proteomes" id="UP000326396"/>
    </source>
</evidence>
<organism evidence="2 3">
    <name type="scientific">Mikania micrantha</name>
    <name type="common">bitter vine</name>
    <dbReference type="NCBI Taxonomy" id="192012"/>
    <lineage>
        <taxon>Eukaryota</taxon>
        <taxon>Viridiplantae</taxon>
        <taxon>Streptophyta</taxon>
        <taxon>Embryophyta</taxon>
        <taxon>Tracheophyta</taxon>
        <taxon>Spermatophyta</taxon>
        <taxon>Magnoliopsida</taxon>
        <taxon>eudicotyledons</taxon>
        <taxon>Gunneridae</taxon>
        <taxon>Pentapetalae</taxon>
        <taxon>asterids</taxon>
        <taxon>campanulids</taxon>
        <taxon>Asterales</taxon>
        <taxon>Asteraceae</taxon>
        <taxon>Asteroideae</taxon>
        <taxon>Heliantheae alliance</taxon>
        <taxon>Eupatorieae</taxon>
        <taxon>Mikania</taxon>
    </lineage>
</organism>
<comment type="caution">
    <text evidence="2">The sequence shown here is derived from an EMBL/GenBank/DDBJ whole genome shotgun (WGS) entry which is preliminary data.</text>
</comment>
<dbReference type="GO" id="GO:0003676">
    <property type="term" value="F:nucleic acid binding"/>
    <property type="evidence" value="ECO:0007669"/>
    <property type="project" value="InterPro"/>
</dbReference>
<evidence type="ECO:0000313" key="2">
    <source>
        <dbReference type="EMBL" id="KAD3338479.1"/>
    </source>
</evidence>
<feature type="transmembrane region" description="Helical" evidence="1">
    <location>
        <begin position="424"/>
        <end position="442"/>
    </location>
</feature>
<dbReference type="OrthoDB" id="76445at2759"/>
<feature type="transmembrane region" description="Helical" evidence="1">
    <location>
        <begin position="463"/>
        <end position="481"/>
    </location>
</feature>
<proteinExistence type="predicted"/>
<gene>
    <name evidence="2" type="ORF">E3N88_34000</name>
</gene>
<accession>A0A5N6MCW4</accession>
<keyword evidence="1" id="KW-0812">Transmembrane</keyword>
<reference evidence="2 3" key="1">
    <citation type="submission" date="2019-05" db="EMBL/GenBank/DDBJ databases">
        <title>Mikania micrantha, genome provides insights into the molecular mechanism of rapid growth.</title>
        <authorList>
            <person name="Liu B."/>
        </authorList>
    </citation>
    <scope>NUCLEOTIDE SEQUENCE [LARGE SCALE GENOMIC DNA]</scope>
    <source>
        <strain evidence="2">NLD-2019</strain>
        <tissue evidence="2">Leaf</tissue>
    </source>
</reference>
<dbReference type="EMBL" id="SZYD01000016">
    <property type="protein sequence ID" value="KAD3338479.1"/>
    <property type="molecule type" value="Genomic_DNA"/>
</dbReference>
<dbReference type="Gene3D" id="3.30.70.330">
    <property type="match status" value="2"/>
</dbReference>